<keyword evidence="2" id="KW-1185">Reference proteome</keyword>
<evidence type="ECO:0000313" key="2">
    <source>
        <dbReference type="Proteomes" id="UP000054018"/>
    </source>
</evidence>
<gene>
    <name evidence="1" type="ORF">PISMIDRAFT_680135</name>
</gene>
<dbReference type="STRING" id="765257.A0A0C9Z0J6"/>
<protein>
    <submittedName>
        <fullName evidence="1">Unplaced genomic scaffold scaffold_54, whole genome shotgun sequence</fullName>
    </submittedName>
</protein>
<proteinExistence type="predicted"/>
<dbReference type="AlphaFoldDB" id="A0A0C9Z0J6"/>
<dbReference type="Proteomes" id="UP000054018">
    <property type="component" value="Unassembled WGS sequence"/>
</dbReference>
<dbReference type="HOGENOM" id="CLU_1949684_0_0_1"/>
<reference evidence="2" key="2">
    <citation type="submission" date="2015-01" db="EMBL/GenBank/DDBJ databases">
        <title>Evolutionary Origins and Diversification of the Mycorrhizal Mutualists.</title>
        <authorList>
            <consortium name="DOE Joint Genome Institute"/>
            <consortium name="Mycorrhizal Genomics Consortium"/>
            <person name="Kohler A."/>
            <person name="Kuo A."/>
            <person name="Nagy L.G."/>
            <person name="Floudas D."/>
            <person name="Copeland A."/>
            <person name="Barry K.W."/>
            <person name="Cichocki N."/>
            <person name="Veneault-Fourrey C."/>
            <person name="LaButti K."/>
            <person name="Lindquist E.A."/>
            <person name="Lipzen A."/>
            <person name="Lundell T."/>
            <person name="Morin E."/>
            <person name="Murat C."/>
            <person name="Riley R."/>
            <person name="Ohm R."/>
            <person name="Sun H."/>
            <person name="Tunlid A."/>
            <person name="Henrissat B."/>
            <person name="Grigoriev I.V."/>
            <person name="Hibbett D.S."/>
            <person name="Martin F."/>
        </authorList>
    </citation>
    <scope>NUCLEOTIDE SEQUENCE [LARGE SCALE GENOMIC DNA]</scope>
    <source>
        <strain evidence="2">441</strain>
    </source>
</reference>
<reference evidence="1 2" key="1">
    <citation type="submission" date="2014-04" db="EMBL/GenBank/DDBJ databases">
        <authorList>
            <consortium name="DOE Joint Genome Institute"/>
            <person name="Kuo A."/>
            <person name="Kohler A."/>
            <person name="Costa M.D."/>
            <person name="Nagy L.G."/>
            <person name="Floudas D."/>
            <person name="Copeland A."/>
            <person name="Barry K.W."/>
            <person name="Cichocki N."/>
            <person name="Veneault-Fourrey C."/>
            <person name="LaButti K."/>
            <person name="Lindquist E.A."/>
            <person name="Lipzen A."/>
            <person name="Lundell T."/>
            <person name="Morin E."/>
            <person name="Murat C."/>
            <person name="Sun H."/>
            <person name="Tunlid A."/>
            <person name="Henrissat B."/>
            <person name="Grigoriev I.V."/>
            <person name="Hibbett D.S."/>
            <person name="Martin F."/>
            <person name="Nordberg H.P."/>
            <person name="Cantor M.N."/>
            <person name="Hua S.X."/>
        </authorList>
    </citation>
    <scope>NUCLEOTIDE SEQUENCE [LARGE SCALE GENOMIC DNA]</scope>
    <source>
        <strain evidence="1 2">441</strain>
    </source>
</reference>
<evidence type="ECO:0000313" key="1">
    <source>
        <dbReference type="EMBL" id="KIK22546.1"/>
    </source>
</evidence>
<accession>A0A0C9Z0J6</accession>
<organism evidence="1 2">
    <name type="scientific">Pisolithus microcarpus 441</name>
    <dbReference type="NCBI Taxonomy" id="765257"/>
    <lineage>
        <taxon>Eukaryota</taxon>
        <taxon>Fungi</taxon>
        <taxon>Dikarya</taxon>
        <taxon>Basidiomycota</taxon>
        <taxon>Agaricomycotina</taxon>
        <taxon>Agaricomycetes</taxon>
        <taxon>Agaricomycetidae</taxon>
        <taxon>Boletales</taxon>
        <taxon>Sclerodermatineae</taxon>
        <taxon>Pisolithaceae</taxon>
        <taxon>Pisolithus</taxon>
    </lineage>
</organism>
<dbReference type="EMBL" id="KN833738">
    <property type="protein sequence ID" value="KIK22546.1"/>
    <property type="molecule type" value="Genomic_DNA"/>
</dbReference>
<name>A0A0C9Z0J6_9AGAM</name>
<sequence>MDDNLVAAFGNFDEVTIFTPSRGANLFVTRYVVLVRNRNKQTTVCFLYGTGFWRRSLSTLLRISCLRILGQLIAGCLMFRAGRDKLVDAVRVLNRQSMREGMDARYWLTTPTQVSGAACDLIIKNGPVR</sequence>